<accession>A0A821KZE9</accession>
<dbReference type="Proteomes" id="UP000663880">
    <property type="component" value="Unassembled WGS sequence"/>
</dbReference>
<sequence length="851" mass="97759">MAKRREWMDELRPLQEDIVEEHSRKKPKIQILSNQLYLQGNFIPSILNNTKIKSQTDESNNFSQNNDKTTPRHTRNLEEDRPSSKELTPTFRNPEKYMTATDHILRQILPPPLQASGLTEIPTDFHKDCEMTHETCITKHAKLDFTVTIENEDVLDKSIPQVTACKAYFPVENDGKQINTQCLYSIPELGGGVESNMEQPQSKSPATEKRAMIESNVKLMDPESQPSGLRACAAIESHVQTQLQCPSPVLDTSAATQSNVLLFRGPSLVPSTSFATEGDVLVPGTRTATNGVVQIQFISENSSAIESNTVPIGSPSLSIFPRTSDSDVVQIQFRSSLPSPETNKIQIIEDRGTRRTNPERCKKKLNFNKCYLDYVDDADTLLLNEAFPSDDSTDWTEVEESSDEMEDGDQHTKTAKRNKNKQGKHKDKIKTKTNHRHLNIEKNKTKAMIKKENKEEKKKGKQYLTRKGRPIEEKNMKPNPCTGKKCRNNCENITEERRTNLFNYFWNLKCTQRRKDWIAQCCHKKSVKNHTSQNSGVSRRNITHEYFINEGEGRRKVCQQFLIATLDVTQRFILYTLQNSIDNFSKLDERGKNGGHNKTSTDVIAKAKSFVMSLPLMPSHYCRKDSTRLYLPENFKNITNLYNIYKEHCNDENVKLMSFKVFSKWFRSTFNIGFHVPKKDKCVQCMATKTFEVKTEEEMNKLDEHIKEKEESYKRFLCHQDLNKADKSVICASFDMQKVLNTPHGDNMALYYSRKISVYNFTIYESNTQVGLCNIWNENDAHRGANEISSCLLNYIMEVDSQTKIKTLLLYSDSCYGQNKNKTVLSMFRFALSRCVNLEVIQMNYLIPGHT</sequence>
<dbReference type="OrthoDB" id="6928476at2759"/>
<keyword evidence="4" id="KW-1185">Reference proteome</keyword>
<dbReference type="PANTHER" id="PTHR10773:SF19">
    <property type="match status" value="1"/>
</dbReference>
<name>A0A821KZE9_9NEOP</name>
<comment type="caution">
    <text evidence="3">The sequence shown here is derived from an EMBL/GenBank/DDBJ whole genome shotgun (WGS) entry which is preliminary data.</text>
</comment>
<dbReference type="PANTHER" id="PTHR10773">
    <property type="entry name" value="DNA-DIRECTED RNA POLYMERASES I, II, AND III SUBUNIT RPABC2"/>
    <property type="match status" value="1"/>
</dbReference>
<dbReference type="EMBL" id="CAJOBZ010000001">
    <property type="protein sequence ID" value="CAF4741712.1"/>
    <property type="molecule type" value="Genomic_DNA"/>
</dbReference>
<dbReference type="Pfam" id="PF25273">
    <property type="entry name" value="DUF7869"/>
    <property type="match status" value="1"/>
</dbReference>
<proteinExistence type="predicted"/>
<feature type="compositionally biased region" description="Basic and acidic residues" evidence="1">
    <location>
        <begin position="75"/>
        <end position="84"/>
    </location>
</feature>
<feature type="region of interest" description="Disordered" evidence="1">
    <location>
        <begin position="55"/>
        <end position="92"/>
    </location>
</feature>
<protein>
    <recommendedName>
        <fullName evidence="2">DUF7869 domain-containing protein</fullName>
    </recommendedName>
</protein>
<dbReference type="InterPro" id="IPR057191">
    <property type="entry name" value="DUF7869"/>
</dbReference>
<dbReference type="AlphaFoldDB" id="A0A821KZE9"/>
<evidence type="ECO:0000313" key="3">
    <source>
        <dbReference type="EMBL" id="CAF4741712.1"/>
    </source>
</evidence>
<organism evidence="3 4">
    <name type="scientific">Pieris macdunnoughi</name>
    <dbReference type="NCBI Taxonomy" id="345717"/>
    <lineage>
        <taxon>Eukaryota</taxon>
        <taxon>Metazoa</taxon>
        <taxon>Ecdysozoa</taxon>
        <taxon>Arthropoda</taxon>
        <taxon>Hexapoda</taxon>
        <taxon>Insecta</taxon>
        <taxon>Pterygota</taxon>
        <taxon>Neoptera</taxon>
        <taxon>Endopterygota</taxon>
        <taxon>Lepidoptera</taxon>
        <taxon>Glossata</taxon>
        <taxon>Ditrysia</taxon>
        <taxon>Papilionoidea</taxon>
        <taxon>Pieridae</taxon>
        <taxon>Pierinae</taxon>
        <taxon>Pieris</taxon>
    </lineage>
</organism>
<reference evidence="3" key="1">
    <citation type="submission" date="2021-02" db="EMBL/GenBank/DDBJ databases">
        <authorList>
            <person name="Steward A R."/>
        </authorList>
    </citation>
    <scope>NUCLEOTIDE SEQUENCE</scope>
</reference>
<evidence type="ECO:0000256" key="1">
    <source>
        <dbReference type="SAM" id="MobiDB-lite"/>
    </source>
</evidence>
<gene>
    <name evidence="3" type="ORF">PMACD_LOCUS57</name>
</gene>
<feature type="compositionally biased region" description="Basic residues" evidence="1">
    <location>
        <begin position="413"/>
        <end position="433"/>
    </location>
</feature>
<feature type="domain" description="DUF7869" evidence="2">
    <location>
        <begin position="781"/>
        <end position="851"/>
    </location>
</feature>
<feature type="compositionally biased region" description="Acidic residues" evidence="1">
    <location>
        <begin position="391"/>
        <end position="407"/>
    </location>
</feature>
<feature type="compositionally biased region" description="Polar residues" evidence="1">
    <location>
        <begin position="55"/>
        <end position="68"/>
    </location>
</feature>
<evidence type="ECO:0000259" key="2">
    <source>
        <dbReference type="Pfam" id="PF25273"/>
    </source>
</evidence>
<feature type="region of interest" description="Disordered" evidence="1">
    <location>
        <begin position="387"/>
        <end position="433"/>
    </location>
</feature>
<evidence type="ECO:0000313" key="4">
    <source>
        <dbReference type="Proteomes" id="UP000663880"/>
    </source>
</evidence>